<feature type="domain" description="Endonuclease/exonuclease/phosphatase" evidence="1">
    <location>
        <begin position="5"/>
        <end position="221"/>
    </location>
</feature>
<proteinExistence type="predicted"/>
<dbReference type="PANTHER" id="PTHR14859">
    <property type="entry name" value="CALCOFLUOR WHITE HYPERSENSITIVE PROTEIN PRECURSOR"/>
    <property type="match status" value="1"/>
</dbReference>
<organism evidence="2 3">
    <name type="scientific">Roseibium aestuarii</name>
    <dbReference type="NCBI Taxonomy" id="2600299"/>
    <lineage>
        <taxon>Bacteria</taxon>
        <taxon>Pseudomonadati</taxon>
        <taxon>Pseudomonadota</taxon>
        <taxon>Alphaproteobacteria</taxon>
        <taxon>Hyphomicrobiales</taxon>
        <taxon>Stappiaceae</taxon>
        <taxon>Roseibium</taxon>
    </lineage>
</organism>
<evidence type="ECO:0000313" key="2">
    <source>
        <dbReference type="EMBL" id="MFD1694038.1"/>
    </source>
</evidence>
<evidence type="ECO:0000259" key="1">
    <source>
        <dbReference type="Pfam" id="PF03372"/>
    </source>
</evidence>
<dbReference type="Pfam" id="PF03372">
    <property type="entry name" value="Exo_endo_phos"/>
    <property type="match status" value="1"/>
</dbReference>
<protein>
    <submittedName>
        <fullName evidence="2">Endonuclease/exonuclease/phosphatase family protein</fullName>
    </submittedName>
</protein>
<dbReference type="Gene3D" id="3.60.10.10">
    <property type="entry name" value="Endonuclease/exonuclease/phosphatase"/>
    <property type="match status" value="1"/>
</dbReference>
<comment type="caution">
    <text evidence="2">The sequence shown here is derived from an EMBL/GenBank/DDBJ whole genome shotgun (WGS) entry which is preliminary data.</text>
</comment>
<evidence type="ECO:0000313" key="3">
    <source>
        <dbReference type="Proteomes" id="UP001597327"/>
    </source>
</evidence>
<dbReference type="InterPro" id="IPR051916">
    <property type="entry name" value="GPI-anchor_lipid_remodeler"/>
</dbReference>
<dbReference type="GO" id="GO:0004519">
    <property type="term" value="F:endonuclease activity"/>
    <property type="evidence" value="ECO:0007669"/>
    <property type="project" value="UniProtKB-KW"/>
</dbReference>
<dbReference type="InterPro" id="IPR005135">
    <property type="entry name" value="Endo/exonuclease/phosphatase"/>
</dbReference>
<keyword evidence="3" id="KW-1185">Reference proteome</keyword>
<gene>
    <name evidence="2" type="ORF">ACFSC7_00775</name>
</gene>
<dbReference type="SUPFAM" id="SSF56219">
    <property type="entry name" value="DNase I-like"/>
    <property type="match status" value="1"/>
</dbReference>
<keyword evidence="2" id="KW-0540">Nuclease</keyword>
<reference evidence="3" key="1">
    <citation type="journal article" date="2019" name="Int. J. Syst. Evol. Microbiol.">
        <title>The Global Catalogue of Microorganisms (GCM) 10K type strain sequencing project: providing services to taxonomists for standard genome sequencing and annotation.</title>
        <authorList>
            <consortium name="The Broad Institute Genomics Platform"/>
            <consortium name="The Broad Institute Genome Sequencing Center for Infectious Disease"/>
            <person name="Wu L."/>
            <person name="Ma J."/>
        </authorList>
    </citation>
    <scope>NUCLEOTIDE SEQUENCE [LARGE SCALE GENOMIC DNA]</scope>
    <source>
        <strain evidence="3">JCM 3369</strain>
    </source>
</reference>
<dbReference type="PANTHER" id="PTHR14859:SF1">
    <property type="entry name" value="PGAP2-INTERACTING PROTEIN"/>
    <property type="match status" value="1"/>
</dbReference>
<dbReference type="InterPro" id="IPR036691">
    <property type="entry name" value="Endo/exonu/phosph_ase_sf"/>
</dbReference>
<dbReference type="Proteomes" id="UP001597327">
    <property type="component" value="Unassembled WGS sequence"/>
</dbReference>
<name>A0ABW4JSD4_9HYPH</name>
<sequence>MIRIASYNIQKSIGVDGRRQPERTLKVLGELGCDIIALQEADRRFGARHSTLLPERLAEACGFHPVPLARHDGGLGWHGNAILVRDGICVRSHSCIDLPQLEPRGAVMADLEIDGRRLRVAATHLSLVGHFRQRQIERLMQILHPDEGSPPTVLVGDLNEWREEGRPLRAVSAHYTITNPGKSFPSPFPVASLDRIMTSADLPVLRSGVHRSATARIASDHLPVWADLDLPA</sequence>
<keyword evidence="2" id="KW-0255">Endonuclease</keyword>
<dbReference type="RefSeq" id="WP_149892063.1">
    <property type="nucleotide sequence ID" value="NZ_JBHUFA010000001.1"/>
</dbReference>
<dbReference type="EMBL" id="JBHUFA010000001">
    <property type="protein sequence ID" value="MFD1694038.1"/>
    <property type="molecule type" value="Genomic_DNA"/>
</dbReference>
<accession>A0ABW4JSD4</accession>
<keyword evidence="2" id="KW-0378">Hydrolase</keyword>